<evidence type="ECO:0000313" key="1">
    <source>
        <dbReference type="EMBL" id="EDX18438.1"/>
    </source>
</evidence>
<sequence length="98" mass="11189">MLEGAVEIHNRTEHGMDRRFLDGSSLIRWQWLVRNIITKILGKNSSRCFIAMLRVLRHDVSQNQTFLQAVILHVVKARPSEELRFASTAIAGVAHLRG</sequence>
<proteinExistence type="predicted"/>
<accession>B4R2W1</accession>
<dbReference type="AlphaFoldDB" id="B4R2W1"/>
<dbReference type="EMBL" id="CM000366">
    <property type="protein sequence ID" value="EDX18438.1"/>
    <property type="molecule type" value="Genomic_DNA"/>
</dbReference>
<dbReference type="OMA" id="SRCFIAM"/>
<reference evidence="1 2" key="1">
    <citation type="journal article" date="2007" name="Nature">
        <title>Evolution of genes and genomes on the Drosophila phylogeny.</title>
        <authorList>
            <consortium name="Drosophila 12 Genomes Consortium"/>
            <person name="Clark A.G."/>
            <person name="Eisen M.B."/>
            <person name="Smith D.R."/>
            <person name="Bergman C.M."/>
            <person name="Oliver B."/>
            <person name="Markow T.A."/>
            <person name="Kaufman T.C."/>
            <person name="Kellis M."/>
            <person name="Gelbart W."/>
            <person name="Iyer V.N."/>
            <person name="Pollard D.A."/>
            <person name="Sackton T.B."/>
            <person name="Larracuente A.M."/>
            <person name="Singh N.D."/>
            <person name="Abad J.P."/>
            <person name="Abt D.N."/>
            <person name="Adryan B."/>
            <person name="Aguade M."/>
            <person name="Akashi H."/>
            <person name="Anderson W.W."/>
            <person name="Aquadro C.F."/>
            <person name="Ardell D.H."/>
            <person name="Arguello R."/>
            <person name="Artieri C.G."/>
            <person name="Barbash D.A."/>
            <person name="Barker D."/>
            <person name="Barsanti P."/>
            <person name="Batterham P."/>
            <person name="Batzoglou S."/>
            <person name="Begun D."/>
            <person name="Bhutkar A."/>
            <person name="Blanco E."/>
            <person name="Bosak S.A."/>
            <person name="Bradley R.K."/>
            <person name="Brand A.D."/>
            <person name="Brent M.R."/>
            <person name="Brooks A.N."/>
            <person name="Brown R.H."/>
            <person name="Butlin R.K."/>
            <person name="Caggese C."/>
            <person name="Calvi B.R."/>
            <person name="Bernardo de Carvalho A."/>
            <person name="Caspi A."/>
            <person name="Castrezana S."/>
            <person name="Celniker S.E."/>
            <person name="Chang J.L."/>
            <person name="Chapple C."/>
            <person name="Chatterji S."/>
            <person name="Chinwalla A."/>
            <person name="Civetta A."/>
            <person name="Clifton S.W."/>
            <person name="Comeron J.M."/>
            <person name="Costello J.C."/>
            <person name="Coyne J.A."/>
            <person name="Daub J."/>
            <person name="David R.G."/>
            <person name="Delcher A.L."/>
            <person name="Delehaunty K."/>
            <person name="Do C.B."/>
            <person name="Ebling H."/>
            <person name="Edwards K."/>
            <person name="Eickbush T."/>
            <person name="Evans J.D."/>
            <person name="Filipski A."/>
            <person name="Findeiss S."/>
            <person name="Freyhult E."/>
            <person name="Fulton L."/>
            <person name="Fulton R."/>
            <person name="Garcia A.C."/>
            <person name="Gardiner A."/>
            <person name="Garfield D.A."/>
            <person name="Garvin B.E."/>
            <person name="Gibson G."/>
            <person name="Gilbert D."/>
            <person name="Gnerre S."/>
            <person name="Godfrey J."/>
            <person name="Good R."/>
            <person name="Gotea V."/>
            <person name="Gravely B."/>
            <person name="Greenberg A.J."/>
            <person name="Griffiths-Jones S."/>
            <person name="Gross S."/>
            <person name="Guigo R."/>
            <person name="Gustafson E.A."/>
            <person name="Haerty W."/>
            <person name="Hahn M.W."/>
            <person name="Halligan D.L."/>
            <person name="Halpern A.L."/>
            <person name="Halter G.M."/>
            <person name="Han M.V."/>
            <person name="Heger A."/>
            <person name="Hillier L."/>
            <person name="Hinrichs A.S."/>
            <person name="Holmes I."/>
            <person name="Hoskins R.A."/>
            <person name="Hubisz M.J."/>
            <person name="Hultmark D."/>
            <person name="Huntley M.A."/>
            <person name="Jaffe D.B."/>
            <person name="Jagadeeshan S."/>
            <person name="Jeck W.R."/>
            <person name="Johnson J."/>
            <person name="Jones C.D."/>
            <person name="Jordan W.C."/>
            <person name="Karpen G.H."/>
            <person name="Kataoka E."/>
            <person name="Keightley P.D."/>
            <person name="Kheradpour P."/>
            <person name="Kirkness E.F."/>
            <person name="Koerich L.B."/>
            <person name="Kristiansen K."/>
            <person name="Kudrna D."/>
            <person name="Kulathinal R.J."/>
            <person name="Kumar S."/>
            <person name="Kwok R."/>
            <person name="Lander E."/>
            <person name="Langley C.H."/>
            <person name="Lapoint R."/>
            <person name="Lazzaro B.P."/>
            <person name="Lee S.J."/>
            <person name="Levesque L."/>
            <person name="Li R."/>
            <person name="Lin C.F."/>
            <person name="Lin M.F."/>
            <person name="Lindblad-Toh K."/>
            <person name="Llopart A."/>
            <person name="Long M."/>
            <person name="Low L."/>
            <person name="Lozovsky E."/>
            <person name="Lu J."/>
            <person name="Luo M."/>
            <person name="Machado C.A."/>
            <person name="Makalowski W."/>
            <person name="Marzo M."/>
            <person name="Matsuda M."/>
            <person name="Matzkin L."/>
            <person name="McAllister B."/>
            <person name="McBride C.S."/>
            <person name="McKernan B."/>
            <person name="McKernan K."/>
            <person name="Mendez-Lago M."/>
            <person name="Minx P."/>
            <person name="Mollenhauer M.U."/>
            <person name="Montooth K."/>
            <person name="Mount S.M."/>
            <person name="Mu X."/>
            <person name="Myers E."/>
            <person name="Negre B."/>
            <person name="Newfeld S."/>
            <person name="Nielsen R."/>
            <person name="Noor M.A."/>
            <person name="O'Grady P."/>
            <person name="Pachter L."/>
            <person name="Papaceit M."/>
            <person name="Parisi M.J."/>
            <person name="Parisi M."/>
            <person name="Parts L."/>
            <person name="Pedersen J.S."/>
            <person name="Pesole G."/>
            <person name="Phillippy A.M."/>
            <person name="Ponting C.P."/>
            <person name="Pop M."/>
            <person name="Porcelli D."/>
            <person name="Powell J.R."/>
            <person name="Prohaska S."/>
            <person name="Pruitt K."/>
            <person name="Puig M."/>
            <person name="Quesneville H."/>
            <person name="Ram K.R."/>
            <person name="Rand D."/>
            <person name="Rasmussen M.D."/>
            <person name="Reed L.K."/>
            <person name="Reenan R."/>
            <person name="Reily A."/>
            <person name="Remington K.A."/>
            <person name="Rieger T.T."/>
            <person name="Ritchie M.G."/>
            <person name="Robin C."/>
            <person name="Rogers Y.H."/>
            <person name="Rohde C."/>
            <person name="Rozas J."/>
            <person name="Rubenfield M.J."/>
            <person name="Ruiz A."/>
            <person name="Russo S."/>
            <person name="Salzberg S.L."/>
            <person name="Sanchez-Gracia A."/>
            <person name="Saranga D.J."/>
            <person name="Sato H."/>
            <person name="Schaeffer S.W."/>
            <person name="Schatz M.C."/>
            <person name="Schlenke T."/>
            <person name="Schwartz R."/>
            <person name="Segarra C."/>
            <person name="Singh R.S."/>
            <person name="Sirot L."/>
            <person name="Sirota M."/>
            <person name="Sisneros N.B."/>
            <person name="Smith C.D."/>
            <person name="Smith T.F."/>
            <person name="Spieth J."/>
            <person name="Stage D.E."/>
            <person name="Stark A."/>
            <person name="Stephan W."/>
            <person name="Strausberg R.L."/>
            <person name="Strempel S."/>
            <person name="Sturgill D."/>
            <person name="Sutton G."/>
            <person name="Sutton G.G."/>
            <person name="Tao W."/>
            <person name="Teichmann S."/>
            <person name="Tobari Y.N."/>
            <person name="Tomimura Y."/>
            <person name="Tsolas J.M."/>
            <person name="Valente V.L."/>
            <person name="Venter E."/>
            <person name="Venter J.C."/>
            <person name="Vicario S."/>
            <person name="Vieira F.G."/>
            <person name="Vilella A.J."/>
            <person name="Villasante A."/>
            <person name="Walenz B."/>
            <person name="Wang J."/>
            <person name="Wasserman M."/>
            <person name="Watts T."/>
            <person name="Wilson D."/>
            <person name="Wilson R.K."/>
            <person name="Wing R.A."/>
            <person name="Wolfner M.F."/>
            <person name="Wong A."/>
            <person name="Wong G.K."/>
            <person name="Wu C.I."/>
            <person name="Wu G."/>
            <person name="Yamamoto D."/>
            <person name="Yang H.P."/>
            <person name="Yang S.P."/>
            <person name="Yorke J.A."/>
            <person name="Yoshida K."/>
            <person name="Zdobnov E."/>
            <person name="Zhang P."/>
            <person name="Zhang Y."/>
            <person name="Zimin A.V."/>
            <person name="Baldwin J."/>
            <person name="Abdouelleil A."/>
            <person name="Abdulkadir J."/>
            <person name="Abebe A."/>
            <person name="Abera B."/>
            <person name="Abreu J."/>
            <person name="Acer S.C."/>
            <person name="Aftuck L."/>
            <person name="Alexander A."/>
            <person name="An P."/>
            <person name="Anderson E."/>
            <person name="Anderson S."/>
            <person name="Arachi H."/>
            <person name="Azer M."/>
            <person name="Bachantsang P."/>
            <person name="Barry A."/>
            <person name="Bayul T."/>
            <person name="Berlin A."/>
            <person name="Bessette D."/>
            <person name="Bloom T."/>
            <person name="Blye J."/>
            <person name="Boguslavskiy L."/>
            <person name="Bonnet C."/>
            <person name="Boukhgalter B."/>
            <person name="Bourzgui I."/>
            <person name="Brown A."/>
            <person name="Cahill P."/>
            <person name="Channer S."/>
            <person name="Cheshatsang Y."/>
            <person name="Chuda L."/>
            <person name="Citroen M."/>
            <person name="Collymore A."/>
            <person name="Cooke P."/>
            <person name="Costello M."/>
            <person name="D'Aco K."/>
            <person name="Daza R."/>
            <person name="De Haan G."/>
            <person name="DeGray S."/>
            <person name="DeMaso C."/>
            <person name="Dhargay N."/>
            <person name="Dooley K."/>
            <person name="Dooley E."/>
            <person name="Doricent M."/>
            <person name="Dorje P."/>
            <person name="Dorjee K."/>
            <person name="Dupes A."/>
            <person name="Elong R."/>
            <person name="Falk J."/>
            <person name="Farina A."/>
            <person name="Faro S."/>
            <person name="Ferguson D."/>
            <person name="Fisher S."/>
            <person name="Foley C.D."/>
            <person name="Franke A."/>
            <person name="Friedrich D."/>
            <person name="Gadbois L."/>
            <person name="Gearin G."/>
            <person name="Gearin C.R."/>
            <person name="Giannoukos G."/>
            <person name="Goode T."/>
            <person name="Graham J."/>
            <person name="Grandbois E."/>
            <person name="Grewal S."/>
            <person name="Gyaltsen K."/>
            <person name="Hafez N."/>
            <person name="Hagos B."/>
            <person name="Hall J."/>
            <person name="Henson C."/>
            <person name="Hollinger A."/>
            <person name="Honan T."/>
            <person name="Huard M.D."/>
            <person name="Hughes L."/>
            <person name="Hurhula B."/>
            <person name="Husby M.E."/>
            <person name="Kamat A."/>
            <person name="Kanga B."/>
            <person name="Kashin S."/>
            <person name="Khazanovich D."/>
            <person name="Kisner P."/>
            <person name="Lance K."/>
            <person name="Lara M."/>
            <person name="Lee W."/>
            <person name="Lennon N."/>
            <person name="Letendre F."/>
            <person name="LeVine R."/>
            <person name="Lipovsky A."/>
            <person name="Liu X."/>
            <person name="Liu J."/>
            <person name="Liu S."/>
            <person name="Lokyitsang T."/>
            <person name="Lokyitsang Y."/>
            <person name="Lubonja R."/>
            <person name="Lui A."/>
            <person name="MacDonald P."/>
            <person name="Magnisalis V."/>
            <person name="Maru K."/>
            <person name="Matthews C."/>
            <person name="McCusker W."/>
            <person name="McDonough S."/>
            <person name="Mehta T."/>
            <person name="Meldrim J."/>
            <person name="Meneus L."/>
            <person name="Mihai O."/>
            <person name="Mihalev A."/>
            <person name="Mihova T."/>
            <person name="Mittelman R."/>
            <person name="Mlenga V."/>
            <person name="Montmayeur A."/>
            <person name="Mulrain L."/>
            <person name="Navidi A."/>
            <person name="Naylor J."/>
            <person name="Negash T."/>
            <person name="Nguyen T."/>
            <person name="Nguyen N."/>
            <person name="Nicol R."/>
            <person name="Norbu C."/>
            <person name="Norbu N."/>
            <person name="Novod N."/>
            <person name="O'Neill B."/>
            <person name="Osman S."/>
            <person name="Markiewicz E."/>
            <person name="Oyono O.L."/>
            <person name="Patti C."/>
            <person name="Phunkhang P."/>
            <person name="Pierre F."/>
            <person name="Priest M."/>
            <person name="Raghuraman S."/>
            <person name="Rege F."/>
            <person name="Reyes R."/>
            <person name="Rise C."/>
            <person name="Rogov P."/>
            <person name="Ross K."/>
            <person name="Ryan E."/>
            <person name="Settipalli S."/>
            <person name="Shea T."/>
            <person name="Sherpa N."/>
            <person name="Shi L."/>
            <person name="Shih D."/>
            <person name="Sparrow T."/>
            <person name="Spaulding J."/>
            <person name="Stalker J."/>
            <person name="Stange-Thomann N."/>
            <person name="Stavropoulos S."/>
            <person name="Stone C."/>
            <person name="Strader C."/>
            <person name="Tesfaye S."/>
            <person name="Thomson T."/>
            <person name="Thoulutsang Y."/>
            <person name="Thoulutsang D."/>
            <person name="Topham K."/>
            <person name="Topping I."/>
            <person name="Tsamla T."/>
            <person name="Vassiliev H."/>
            <person name="Vo A."/>
            <person name="Wangchuk T."/>
            <person name="Wangdi T."/>
            <person name="Weiand M."/>
            <person name="Wilkinson J."/>
            <person name="Wilson A."/>
            <person name="Yadav S."/>
            <person name="Young G."/>
            <person name="Yu Q."/>
            <person name="Zembek L."/>
            <person name="Zhong D."/>
            <person name="Zimmer A."/>
            <person name="Zwirko Z."/>
            <person name="Jaffe D.B."/>
            <person name="Alvarez P."/>
            <person name="Brockman W."/>
            <person name="Butler J."/>
            <person name="Chin C."/>
            <person name="Gnerre S."/>
            <person name="Grabherr M."/>
            <person name="Kleber M."/>
            <person name="Mauceli E."/>
            <person name="MacCallum I."/>
        </authorList>
    </citation>
    <scope>NUCLEOTIDE SEQUENCE [LARGE SCALE GENOMIC DNA]</scope>
    <source>
        <strain evidence="2">white501</strain>
    </source>
</reference>
<organism evidence="1 2">
    <name type="scientific">Drosophila simulans</name>
    <name type="common">Fruit fly</name>
    <dbReference type="NCBI Taxonomy" id="7240"/>
    <lineage>
        <taxon>Eukaryota</taxon>
        <taxon>Metazoa</taxon>
        <taxon>Ecdysozoa</taxon>
        <taxon>Arthropoda</taxon>
        <taxon>Hexapoda</taxon>
        <taxon>Insecta</taxon>
        <taxon>Pterygota</taxon>
        <taxon>Neoptera</taxon>
        <taxon>Endopterygota</taxon>
        <taxon>Diptera</taxon>
        <taxon>Brachycera</taxon>
        <taxon>Muscomorpha</taxon>
        <taxon>Ephydroidea</taxon>
        <taxon>Drosophilidae</taxon>
        <taxon>Drosophila</taxon>
        <taxon>Sophophora</taxon>
    </lineage>
</organism>
<dbReference type="Proteomes" id="UP000000304">
    <property type="component" value="Chromosome X"/>
</dbReference>
<name>B4R2W1_DROSI</name>
<evidence type="ECO:0000313" key="2">
    <source>
        <dbReference type="Proteomes" id="UP000000304"/>
    </source>
</evidence>
<protein>
    <submittedName>
        <fullName evidence="1">GD17478</fullName>
    </submittedName>
</protein>
<gene>
    <name evidence="1" type="primary">Dsim\GD17478</name>
    <name evidence="1" type="ORF">Dsim_GD17478</name>
</gene>
<keyword evidence="2" id="KW-1185">Reference proteome</keyword>
<dbReference type="HOGENOM" id="CLU_182496_0_0_1"/>